<dbReference type="AlphaFoldDB" id="A0A1T1AU45"/>
<feature type="transmembrane region" description="Helical" evidence="1">
    <location>
        <begin position="112"/>
        <end position="133"/>
    </location>
</feature>
<evidence type="ECO:0000256" key="1">
    <source>
        <dbReference type="SAM" id="Phobius"/>
    </source>
</evidence>
<keyword evidence="1" id="KW-0812">Transmembrane</keyword>
<keyword evidence="1" id="KW-0472">Membrane</keyword>
<dbReference type="InterPro" id="IPR007359">
    <property type="entry name" value="SigmaE_reg_RseC_MucC"/>
</dbReference>
<protein>
    <recommendedName>
        <fullName evidence="4">Fis family transcriptional regulator</fullName>
    </recommendedName>
</protein>
<dbReference type="EMBL" id="MTJN01000002">
    <property type="protein sequence ID" value="OOV07495.1"/>
    <property type="molecule type" value="Genomic_DNA"/>
</dbReference>
<reference evidence="2 3" key="1">
    <citation type="submission" date="2017-01" db="EMBL/GenBank/DDBJ databases">
        <title>Genome sequencing of Rhodoferax fermentans JCM 7819.</title>
        <authorList>
            <person name="Kim Y.J."/>
            <person name="Farh M.E.-A."/>
            <person name="Yang D.-C."/>
        </authorList>
    </citation>
    <scope>NUCLEOTIDE SEQUENCE [LARGE SCALE GENOMIC DNA]</scope>
    <source>
        <strain evidence="2 3">JCM 7819</strain>
    </source>
</reference>
<dbReference type="RefSeq" id="WP_078365341.1">
    <property type="nucleotide sequence ID" value="NZ_MTJN01000002.1"/>
</dbReference>
<organism evidence="2 3">
    <name type="scientific">Rhodoferax fermentans</name>
    <dbReference type="NCBI Taxonomy" id="28066"/>
    <lineage>
        <taxon>Bacteria</taxon>
        <taxon>Pseudomonadati</taxon>
        <taxon>Pseudomonadota</taxon>
        <taxon>Betaproteobacteria</taxon>
        <taxon>Burkholderiales</taxon>
        <taxon>Comamonadaceae</taxon>
        <taxon>Rhodoferax</taxon>
    </lineage>
</organism>
<dbReference type="OrthoDB" id="8536337at2"/>
<sequence length="177" mass="17890">MNTPTPPDEALIKGLARVVGIDGDQVWLATEAPAACGSCATQSACGSGKAKRGASWCVPRDLGPGQPLLALGDQVLVGVDRRALTRASLTAYALPLLTMLVAASALQTAGDTVAVVAALAGLLLGVAAARVLARRWREALVPVVLGRASSTSGSSCPSSGAQSLRRVAIPVVEQRGL</sequence>
<dbReference type="PANTHER" id="PTHR35867:SF1">
    <property type="entry name" value="PROTEIN RSEC"/>
    <property type="match status" value="1"/>
</dbReference>
<evidence type="ECO:0008006" key="4">
    <source>
        <dbReference type="Google" id="ProtNLM"/>
    </source>
</evidence>
<evidence type="ECO:0000313" key="2">
    <source>
        <dbReference type="EMBL" id="OOV07495.1"/>
    </source>
</evidence>
<name>A0A1T1AU45_RHOFE</name>
<dbReference type="Pfam" id="PF04246">
    <property type="entry name" value="RseC_MucC"/>
    <property type="match status" value="1"/>
</dbReference>
<gene>
    <name evidence="2" type="ORF">RF819_12835</name>
</gene>
<dbReference type="STRING" id="28066.RF819_12835"/>
<keyword evidence="1" id="KW-1133">Transmembrane helix</keyword>
<evidence type="ECO:0000313" key="3">
    <source>
        <dbReference type="Proteomes" id="UP000190750"/>
    </source>
</evidence>
<feature type="transmembrane region" description="Helical" evidence="1">
    <location>
        <begin position="89"/>
        <end position="106"/>
    </location>
</feature>
<accession>A0A1T1AU45</accession>
<keyword evidence="3" id="KW-1185">Reference proteome</keyword>
<dbReference type="Proteomes" id="UP000190750">
    <property type="component" value="Unassembled WGS sequence"/>
</dbReference>
<comment type="caution">
    <text evidence="2">The sequence shown here is derived from an EMBL/GenBank/DDBJ whole genome shotgun (WGS) entry which is preliminary data.</text>
</comment>
<proteinExistence type="predicted"/>
<dbReference type="PANTHER" id="PTHR35867">
    <property type="entry name" value="PROTEIN RSEC"/>
    <property type="match status" value="1"/>
</dbReference>